<dbReference type="SMR" id="A0A097AND6"/>
<dbReference type="InterPro" id="IPR001750">
    <property type="entry name" value="ND/Mrp_TM"/>
</dbReference>
<dbReference type="EMBL" id="CP009170">
    <property type="protein sequence ID" value="AIS51328.1"/>
    <property type="molecule type" value="Genomic_DNA"/>
</dbReference>
<feature type="transmembrane region" description="Helical" evidence="8">
    <location>
        <begin position="489"/>
        <end position="507"/>
    </location>
</feature>
<dbReference type="InterPro" id="IPR052175">
    <property type="entry name" value="ComplexI-like_HydComp"/>
</dbReference>
<evidence type="ECO:0000256" key="8">
    <source>
        <dbReference type="SAM" id="Phobius"/>
    </source>
</evidence>
<evidence type="ECO:0000313" key="11">
    <source>
        <dbReference type="Proteomes" id="UP000029669"/>
    </source>
</evidence>
<keyword evidence="6 8" id="KW-0472">Membrane</keyword>
<keyword evidence="4 8" id="KW-1133">Transmembrane helix</keyword>
<keyword evidence="5" id="KW-0560">Oxidoreductase</keyword>
<comment type="subcellular location">
    <subcellularLocation>
        <location evidence="1">Cell membrane</location>
        <topology evidence="1">Multi-pass membrane protein</topology>
    </subcellularLocation>
    <subcellularLocation>
        <location evidence="7">Membrane</location>
        <topology evidence="7">Multi-pass membrane protein</topology>
    </subcellularLocation>
</comment>
<dbReference type="eggNOG" id="COG0651">
    <property type="taxonomic scope" value="Bacteria"/>
</dbReference>
<feature type="transmembrane region" description="Helical" evidence="8">
    <location>
        <begin position="294"/>
        <end position="312"/>
    </location>
</feature>
<dbReference type="AlphaFoldDB" id="A0A097AND6"/>
<evidence type="ECO:0000313" key="10">
    <source>
        <dbReference type="EMBL" id="AIS51328.1"/>
    </source>
</evidence>
<dbReference type="PANTHER" id="PTHR42682:SF4">
    <property type="entry name" value="NADH-UBIQUINONE_PLASTOQUINONE"/>
    <property type="match status" value="1"/>
</dbReference>
<keyword evidence="3 7" id="KW-0812">Transmembrane</keyword>
<feature type="transmembrane region" description="Helical" evidence="8">
    <location>
        <begin position="388"/>
        <end position="406"/>
    </location>
</feature>
<evidence type="ECO:0000259" key="9">
    <source>
        <dbReference type="Pfam" id="PF00361"/>
    </source>
</evidence>
<feature type="transmembrane region" description="Helical" evidence="8">
    <location>
        <begin position="427"/>
        <end position="452"/>
    </location>
</feature>
<keyword evidence="2" id="KW-1003">Cell membrane</keyword>
<feature type="transmembrane region" description="Helical" evidence="8">
    <location>
        <begin position="691"/>
        <end position="711"/>
    </location>
</feature>
<feature type="transmembrane region" description="Helical" evidence="8">
    <location>
        <begin position="177"/>
        <end position="194"/>
    </location>
</feature>
<feature type="transmembrane region" description="Helical" evidence="8">
    <location>
        <begin position="561"/>
        <end position="578"/>
    </location>
</feature>
<name>A0A097AND6_THEKI</name>
<dbReference type="STRING" id="2325.TKV_c01230"/>
<feature type="domain" description="NADH:quinone oxidoreductase/Mrp antiporter transmembrane" evidence="9">
    <location>
        <begin position="6"/>
        <end position="148"/>
    </location>
</feature>
<dbReference type="GO" id="GO:0016491">
    <property type="term" value="F:oxidoreductase activity"/>
    <property type="evidence" value="ECO:0007669"/>
    <property type="project" value="UniProtKB-KW"/>
</dbReference>
<feature type="transmembrane region" description="Helical" evidence="8">
    <location>
        <begin position="137"/>
        <end position="156"/>
    </location>
</feature>
<evidence type="ECO:0000256" key="7">
    <source>
        <dbReference type="RuleBase" id="RU000320"/>
    </source>
</evidence>
<feature type="transmembrane region" description="Helical" evidence="8">
    <location>
        <begin position="519"/>
        <end position="540"/>
    </location>
</feature>
<proteinExistence type="predicted"/>
<feature type="transmembrane region" description="Helical" evidence="8">
    <location>
        <begin position="268"/>
        <end position="287"/>
    </location>
</feature>
<keyword evidence="11" id="KW-1185">Reference proteome</keyword>
<protein>
    <submittedName>
        <fullName evidence="10">Ech-type complex subunit Ech1A</fullName>
    </submittedName>
</protein>
<dbReference type="KEGG" id="tki:TKV_c01230"/>
<feature type="transmembrane region" description="Helical" evidence="8">
    <location>
        <begin position="348"/>
        <end position="368"/>
    </location>
</feature>
<dbReference type="GO" id="GO:0005886">
    <property type="term" value="C:plasma membrane"/>
    <property type="evidence" value="ECO:0007669"/>
    <property type="project" value="UniProtKB-SubCell"/>
</dbReference>
<accession>A0A097AND6</accession>
<evidence type="ECO:0000256" key="5">
    <source>
        <dbReference type="ARBA" id="ARBA00023002"/>
    </source>
</evidence>
<feature type="transmembrane region" description="Helical" evidence="8">
    <location>
        <begin position="62"/>
        <end position="81"/>
    </location>
</feature>
<feature type="transmembrane region" description="Helical" evidence="8">
    <location>
        <begin position="102"/>
        <end position="125"/>
    </location>
</feature>
<dbReference type="OrthoDB" id="9807568at2"/>
<evidence type="ECO:0000256" key="1">
    <source>
        <dbReference type="ARBA" id="ARBA00004651"/>
    </source>
</evidence>
<dbReference type="Proteomes" id="UP000029669">
    <property type="component" value="Chromosome"/>
</dbReference>
<evidence type="ECO:0000256" key="2">
    <source>
        <dbReference type="ARBA" id="ARBA00022475"/>
    </source>
</evidence>
<evidence type="ECO:0000256" key="4">
    <source>
        <dbReference type="ARBA" id="ARBA00022989"/>
    </source>
</evidence>
<feature type="transmembrane region" description="Helical" evidence="8">
    <location>
        <begin position="32"/>
        <end position="50"/>
    </location>
</feature>
<feature type="transmembrane region" description="Helical" evidence="8">
    <location>
        <begin position="6"/>
        <end position="25"/>
    </location>
</feature>
<feature type="transmembrane region" description="Helical" evidence="8">
    <location>
        <begin position="598"/>
        <end position="620"/>
    </location>
</feature>
<dbReference type="PANTHER" id="PTHR42682">
    <property type="entry name" value="HYDROGENASE-4 COMPONENT F"/>
    <property type="match status" value="1"/>
</dbReference>
<feature type="domain" description="NADH:quinone oxidoreductase/Mrp antiporter transmembrane" evidence="9">
    <location>
        <begin position="315"/>
        <end position="606"/>
    </location>
</feature>
<organism evidence="10 11">
    <name type="scientific">Thermoanaerobacter kivui</name>
    <name type="common">Acetogenium kivui</name>
    <dbReference type="NCBI Taxonomy" id="2325"/>
    <lineage>
        <taxon>Bacteria</taxon>
        <taxon>Bacillati</taxon>
        <taxon>Bacillota</taxon>
        <taxon>Clostridia</taxon>
        <taxon>Thermoanaerobacterales</taxon>
        <taxon>Thermoanaerobacteraceae</taxon>
        <taxon>Thermoanaerobacter</taxon>
    </lineage>
</organism>
<evidence type="ECO:0000256" key="6">
    <source>
        <dbReference type="ARBA" id="ARBA00023136"/>
    </source>
</evidence>
<gene>
    <name evidence="10" type="primary">ech1A</name>
    <name evidence="10" type="ORF">TKV_c01230</name>
</gene>
<dbReference type="Pfam" id="PF00361">
    <property type="entry name" value="Proton_antipo_M"/>
    <property type="match status" value="2"/>
</dbReference>
<feature type="transmembrane region" description="Helical" evidence="8">
    <location>
        <begin position="464"/>
        <end position="482"/>
    </location>
</feature>
<dbReference type="HOGENOM" id="CLU_357850_0_0_9"/>
<sequence>MTSFIPIMLVLCMIWTFLFDLGALLQKDIRKMLIFSNIAGLGFIGAGYLLEEGGKLLGTQELLNYVIMRTLMFLTIASLAGKAKNFDIDSLKGRGTILKGQGILYTLAVVAVLGVSPIKSLTARLDIFYNMIKESDIMAAVIGFLAVIIEFCYFFRSVQKIMFAPYEGEKADLRDNFLSYFVGALAILACVFNHEVQHYIQDFVGVNAESLSEPWPREIVTLAISAFVVYTVAKFSKSFGGILAVAATAYAAMDITKEYINNISSIKYLIATLMLWLIVLVVVYIMGTISKEKISGLLFFIIYLSASIIGLVKAESSIEFYEFWELFTISSYFMAVMPSTKEARKSSLTYLLAAVFVGYAMFTGFVVLSKNAGSFEFDKMGEYLTSPASITVAVFALLAIIAGLGLKAELFPLYGWVPGLYASADSSVSALFAGVMSKAGIIGLITVLYVLLKDFEKADSVYMLVAWLGAFTMLFGTMRALMESDAKRLLAYCSISQMGYVITALAIKNSSLGFSAGIYHAVNHMMFKTLLFLCVGAVVLKAGTSDMNKLGGLARKMPVTTVSALIGAFAAAGLPLFSGFNSKWMIYQALISEKNPNYVVIGIIAMVASAGTLLYMLKFIHSIFFGRLPENLQNIKEDSLLTKLSMLILAFVNIVLGIAPNVILKPISDGMRELGLEGVSDFSIVKSLETYNTGVLIFVLVVGILIALFLLSIKPKKEIRKTVPVFAGGDETKYNNITNQEMQIAGINLFDSIVYVIKEFFDAWSFIDKIFLPIRKLLNAGEN</sequence>
<dbReference type="RefSeq" id="WP_049684326.1">
    <property type="nucleotide sequence ID" value="NZ_CP009170.1"/>
</dbReference>
<reference evidence="11" key="1">
    <citation type="journal article" date="2015" name="Genome Announc.">
        <title>Whole-Genome Sequences of 80 Environmental and Clinical Isolates of Burkholderia pseudomallei.</title>
        <authorList>
            <person name="Johnson S.L."/>
            <person name="Baker A.L."/>
            <person name="Chain P.S."/>
            <person name="Currie B.J."/>
            <person name="Daligault H.E."/>
            <person name="Davenport K.W."/>
            <person name="Davis C.B."/>
            <person name="Inglis T.J."/>
            <person name="Kaestli M."/>
            <person name="Koren S."/>
            <person name="Mayo M."/>
            <person name="Merritt A.J."/>
            <person name="Price E.P."/>
            <person name="Sarovich D.S."/>
            <person name="Warner J."/>
            <person name="Rosovitz M.J."/>
        </authorList>
    </citation>
    <scope>NUCLEOTIDE SEQUENCE [LARGE SCALE GENOMIC DNA]</scope>
    <source>
        <strain evidence="11">DSM 2030</strain>
    </source>
</reference>
<evidence type="ECO:0000256" key="3">
    <source>
        <dbReference type="ARBA" id="ARBA00022692"/>
    </source>
</evidence>
<feature type="transmembrane region" description="Helical" evidence="8">
    <location>
        <begin position="640"/>
        <end position="664"/>
    </location>
</feature>